<dbReference type="AlphaFoldDB" id="A0A3Q0FWP5"/>
<evidence type="ECO:0000313" key="4">
    <source>
        <dbReference type="RefSeq" id="XP_025051677.1"/>
    </source>
</evidence>
<dbReference type="STRING" id="38654.A0A3Q0FWP5"/>
<gene>
    <name evidence="4" type="primary">LOC112549079</name>
</gene>
<feature type="domain" description="YqaJ viral recombinase" evidence="2">
    <location>
        <begin position="173"/>
        <end position="336"/>
    </location>
</feature>
<dbReference type="InterPro" id="IPR019080">
    <property type="entry name" value="YqaJ_viral_recombinase"/>
</dbReference>
<dbReference type="SUPFAM" id="SSF52980">
    <property type="entry name" value="Restriction endonuclease-like"/>
    <property type="match status" value="1"/>
</dbReference>
<dbReference type="Gene3D" id="3.90.320.10">
    <property type="match status" value="1"/>
</dbReference>
<dbReference type="GeneID" id="112549079"/>
<feature type="compositionally biased region" description="Polar residues" evidence="1">
    <location>
        <begin position="123"/>
        <end position="141"/>
    </location>
</feature>
<sequence length="459" mass="49884">MGRPRKDTASTSSPRQAAAVPKATPAAPRSSASSQAKATPAATRPKSAPAARSEGSGRRQPEKPASATATATSRTRQSSSQPSVAAAHGSDAGDAQRSCKASARSPAATGKPPSTKGKAPASTEPSYPGRSQSSRSQAVSKTQDEASKFPRQLMGKDIQKVEEETRGQRDNPKWYEWRENRITASVAHKIANSKFVNNKTSEVPQSYLKAVVSSGSGVQTPAMSWGVQNEKVAVQAYEELKSKSGKPVKVDDCGLFIHPGKEWIAASPDGVIKEAGTGKVLGLLEVKCPYKHRNKMVSEACKDKDFCLEKEGDSYALKKNHAYFTQVQCQLAATGLEKADFVVHTNKETAITTVDFDEAYWDKTVPKLEKFYTEAVIPYLEEKGSPSVWAKNALSLDAAIHHPTWLLANPTPPKNRPVPKPPSVSKSTWYRDFRLDLGQKRRYLIIKLGMGFIRTKLAF</sequence>
<dbReference type="InParanoid" id="A0A3Q0FWP5"/>
<dbReference type="GO" id="GO:0006281">
    <property type="term" value="P:DNA repair"/>
    <property type="evidence" value="ECO:0007669"/>
    <property type="project" value="UniProtKB-ARBA"/>
</dbReference>
<feature type="compositionally biased region" description="Low complexity" evidence="1">
    <location>
        <begin position="64"/>
        <end position="83"/>
    </location>
</feature>
<dbReference type="InterPro" id="IPR011335">
    <property type="entry name" value="Restrct_endonuc-II-like"/>
</dbReference>
<dbReference type="PANTHER" id="PTHR46609">
    <property type="entry name" value="EXONUCLEASE, PHAGE-TYPE/RECB, C-TERMINAL DOMAIN-CONTAINING PROTEIN"/>
    <property type="match status" value="1"/>
</dbReference>
<dbReference type="RefSeq" id="XP_025051677.1">
    <property type="nucleotide sequence ID" value="XM_025195892.1"/>
</dbReference>
<proteinExistence type="predicted"/>
<dbReference type="CDD" id="cd22343">
    <property type="entry name" value="PDDEXK_lambda_exonuclease-like"/>
    <property type="match status" value="1"/>
</dbReference>
<reference evidence="4" key="1">
    <citation type="submission" date="2025-08" db="UniProtKB">
        <authorList>
            <consortium name="RefSeq"/>
        </authorList>
    </citation>
    <scope>IDENTIFICATION</scope>
</reference>
<accession>A0A3Q0FWP5</accession>
<feature type="region of interest" description="Disordered" evidence="1">
    <location>
        <begin position="1"/>
        <end position="170"/>
    </location>
</feature>
<evidence type="ECO:0000313" key="3">
    <source>
        <dbReference type="Proteomes" id="UP000189705"/>
    </source>
</evidence>
<dbReference type="KEGG" id="asn:112549079"/>
<dbReference type="PANTHER" id="PTHR46609:SF8">
    <property type="entry name" value="YQAJ VIRAL RECOMBINASE DOMAIN-CONTAINING PROTEIN"/>
    <property type="match status" value="1"/>
</dbReference>
<organism evidence="3 4">
    <name type="scientific">Alligator sinensis</name>
    <name type="common">Chinese alligator</name>
    <dbReference type="NCBI Taxonomy" id="38654"/>
    <lineage>
        <taxon>Eukaryota</taxon>
        <taxon>Metazoa</taxon>
        <taxon>Chordata</taxon>
        <taxon>Craniata</taxon>
        <taxon>Vertebrata</taxon>
        <taxon>Euteleostomi</taxon>
        <taxon>Archelosauria</taxon>
        <taxon>Archosauria</taxon>
        <taxon>Crocodylia</taxon>
        <taxon>Alligatoridae</taxon>
        <taxon>Alligatorinae</taxon>
        <taxon>Alligator</taxon>
    </lineage>
</organism>
<keyword evidence="3" id="KW-1185">Reference proteome</keyword>
<protein>
    <submittedName>
        <fullName evidence="4">Uncharacterized protein LOC112549079</fullName>
    </submittedName>
</protein>
<dbReference type="InterPro" id="IPR011604">
    <property type="entry name" value="PDDEXK-like_dom_sf"/>
</dbReference>
<evidence type="ECO:0000256" key="1">
    <source>
        <dbReference type="SAM" id="MobiDB-lite"/>
    </source>
</evidence>
<feature type="compositionally biased region" description="Basic and acidic residues" evidence="1">
    <location>
        <begin position="157"/>
        <end position="170"/>
    </location>
</feature>
<name>A0A3Q0FWP5_ALLSI</name>
<dbReference type="InterPro" id="IPR051703">
    <property type="entry name" value="NF-kappa-B_Signaling_Reg"/>
</dbReference>
<dbReference type="Proteomes" id="UP000189705">
    <property type="component" value="Unplaced"/>
</dbReference>
<evidence type="ECO:0000259" key="2">
    <source>
        <dbReference type="Pfam" id="PF09588"/>
    </source>
</evidence>
<dbReference type="Pfam" id="PF09588">
    <property type="entry name" value="YqaJ"/>
    <property type="match status" value="1"/>
</dbReference>
<feature type="compositionally biased region" description="Low complexity" evidence="1">
    <location>
        <begin position="17"/>
        <end position="38"/>
    </location>
</feature>